<dbReference type="SUPFAM" id="SSF55874">
    <property type="entry name" value="ATPase domain of HSP90 chaperone/DNA topoisomerase II/histidine kinase"/>
    <property type="match status" value="1"/>
</dbReference>
<evidence type="ECO:0000256" key="1">
    <source>
        <dbReference type="ARBA" id="ARBA00022553"/>
    </source>
</evidence>
<dbReference type="SMART" id="SM00388">
    <property type="entry name" value="HisKA"/>
    <property type="match status" value="1"/>
</dbReference>
<feature type="compositionally biased region" description="Polar residues" evidence="5">
    <location>
        <begin position="376"/>
        <end position="391"/>
    </location>
</feature>
<dbReference type="PANTHER" id="PTHR43719">
    <property type="entry name" value="TWO-COMPONENT HISTIDINE KINASE"/>
    <property type="match status" value="1"/>
</dbReference>
<dbReference type="InterPro" id="IPR011006">
    <property type="entry name" value="CheY-like_superfamily"/>
</dbReference>
<feature type="compositionally biased region" description="Pro residues" evidence="5">
    <location>
        <begin position="314"/>
        <end position="325"/>
    </location>
</feature>
<evidence type="ECO:0000313" key="8">
    <source>
        <dbReference type="EMBL" id="KAK0324294.1"/>
    </source>
</evidence>
<evidence type="ECO:0000256" key="2">
    <source>
        <dbReference type="ARBA" id="ARBA00022679"/>
    </source>
</evidence>
<feature type="compositionally biased region" description="Low complexity" evidence="5">
    <location>
        <begin position="1085"/>
        <end position="1094"/>
    </location>
</feature>
<gene>
    <name evidence="8" type="ORF">LTR82_004732</name>
</gene>
<dbReference type="PROSITE" id="PS50110">
    <property type="entry name" value="RESPONSE_REGULATORY"/>
    <property type="match status" value="1"/>
</dbReference>
<feature type="compositionally biased region" description="Polar residues" evidence="5">
    <location>
        <begin position="292"/>
        <end position="306"/>
    </location>
</feature>
<dbReference type="Gene3D" id="3.30.450.40">
    <property type="match status" value="1"/>
</dbReference>
<dbReference type="SMART" id="SM00448">
    <property type="entry name" value="REC"/>
    <property type="match status" value="1"/>
</dbReference>
<dbReference type="Gene3D" id="3.30.565.10">
    <property type="entry name" value="Histidine kinase-like ATPase, C-terminal domain"/>
    <property type="match status" value="1"/>
</dbReference>
<proteinExistence type="predicted"/>
<feature type="compositionally biased region" description="Low complexity" evidence="5">
    <location>
        <begin position="361"/>
        <end position="375"/>
    </location>
</feature>
<dbReference type="InterPro" id="IPR004358">
    <property type="entry name" value="Sig_transdc_His_kin-like_C"/>
</dbReference>
<dbReference type="Pfam" id="PF00072">
    <property type="entry name" value="Response_reg"/>
    <property type="match status" value="1"/>
</dbReference>
<dbReference type="SMART" id="SM00387">
    <property type="entry name" value="HATPase_c"/>
    <property type="match status" value="1"/>
</dbReference>
<dbReference type="FunFam" id="1.10.287.130:FF:000023">
    <property type="entry name" value="Sensor histidine kinase/response regulator, putative"/>
    <property type="match status" value="1"/>
</dbReference>
<dbReference type="InterPro" id="IPR050956">
    <property type="entry name" value="2C_system_His_kinase"/>
</dbReference>
<dbReference type="PANTHER" id="PTHR43719:SF11">
    <property type="entry name" value="HISTIDINE KINASE_RESPONSE REGULATOR, PUTATIVE-RELATED"/>
    <property type="match status" value="1"/>
</dbReference>
<dbReference type="Pfam" id="PF00512">
    <property type="entry name" value="HisKA"/>
    <property type="match status" value="1"/>
</dbReference>
<sequence>MDESTSKPSSQERKAWLQEREVHRFYLSWLSAHGSSHSVAHNVESIAQAKLHGVGYKPHVSRDKALSAFAQLAAFRLGVKRAVISLIDANNQYILAEGAGGASIASADDLWLGTTVLKRSDAVCEQCLESTATGKNDDGQTFSCPGLIVEDCLLDDKFKTRPYVRAENGVRFYAGVPIVSRSGIMLGAYAVFDDKPRNRLTADELRFLKETAGAVMEHLEWARDRVDKIKGGRIVRGMASFIEGCTSLEGRYDDVFDLDRTVGDHTPTRIGSTDSPSRTPRRPDLRQARGTRASSASPSRGANSPARSADGSSPPKPRVISPPTPEKPHKAESGSAMFARAVKILRESTLADGAAIFGATAGSTSTESSNATTTAFNQSNPQYTPSTTSDRPSIGVEPGGGYSNSTDLSVGHVGRPCKVLVYALSDDRARSEIESGSTLSLETLEKYFVLFPKGKVFYFTEKGTGLSSGDETEGGVGEEDMAPSVAAAARSAKQARRRSREMDHLELLRKIPGARNVVFVPLYDVMEERLMAGCFLWTSVTVMNLDDDLSYLRAFGNSIMSEVARLSVQKNEAAKTTFIASMSHELRSPLHGILGAAEFLVDTATDSYQAGLITSIATCGKTLLDTLNHVLDYSKINKLGRTQMRRNDKQNKGVKLHSDANMDSINMTAEVDLGVLVEEVVEAVTAGHAFAKLQHGSILSTTSREHGSTGTGRQIMSVNSLSGSESNAQESSEGSVSVLLDIEPKRSWLVRTQAGALRRIIMNLLGNSLKYTGSGFVAVSLRATEGSEDDSKIHALVRVVDSGKGMADDYLRDRLFVPFSQEDTFQPGTGLGLSIVKQIVDSLGGTINVKSDEGVGTEIEVNLSLNAADQPASDLASDDITRVLAPKVQDLHMVLLDPWAGRPDTERTARLQKTLREVCERWFGMRVSKSTLVGDHDADFYLYSEPPPIDALVEAVRTGGLKATTGKKIPLILVCLNAANAIAVSRDSSKRLVEAGAVVEVIPQPCGPRKLARALGLCLKKAHEVTQTSREGREGEIGSVLNSAEGVAPSRRAADASESAQLADSKHSESTPPPWRRERKTANESVPLSSAVAFPSPPPSEPKTPSIENQLRTPSKRPEEASEKGANSTGGGEPDPNAPLRILVVDDNSINLHLLTTFMKRNGYDYSAAENGLLAVQNYRENCVALSDTPSNGAAPRTPIDYVLMDINMPVMNGLEATKRIREIEREFKLKSAGIIALTGLGSTEAKREAEAAGVDVFMPKPVKFGELKKLLVKR</sequence>
<dbReference type="InterPro" id="IPR036890">
    <property type="entry name" value="HATPase_C_sf"/>
</dbReference>
<dbReference type="PRINTS" id="PR00344">
    <property type="entry name" value="BCTRLSENSOR"/>
</dbReference>
<reference evidence="8" key="1">
    <citation type="submission" date="2021-12" db="EMBL/GenBank/DDBJ databases">
        <title>Black yeast isolated from Biological Soil Crust.</title>
        <authorList>
            <person name="Kurbessoian T."/>
        </authorList>
    </citation>
    <scope>NUCLEOTIDE SEQUENCE</scope>
    <source>
        <strain evidence="8">CCFEE 5208</strain>
    </source>
</reference>
<feature type="compositionally biased region" description="Polar residues" evidence="5">
    <location>
        <begin position="711"/>
        <end position="733"/>
    </location>
</feature>
<dbReference type="Proteomes" id="UP001168146">
    <property type="component" value="Unassembled WGS sequence"/>
</dbReference>
<dbReference type="SUPFAM" id="SSF47384">
    <property type="entry name" value="Homodimeric domain of signal transducing histidine kinase"/>
    <property type="match status" value="1"/>
</dbReference>
<feature type="region of interest" description="Disordered" evidence="5">
    <location>
        <begin position="361"/>
        <end position="398"/>
    </location>
</feature>
<dbReference type="InterPro" id="IPR029016">
    <property type="entry name" value="GAF-like_dom_sf"/>
</dbReference>
<dbReference type="InterPro" id="IPR005467">
    <property type="entry name" value="His_kinase_dom"/>
</dbReference>
<dbReference type="Gene3D" id="1.10.287.130">
    <property type="match status" value="1"/>
</dbReference>
<keyword evidence="1 4" id="KW-0597">Phosphoprotein</keyword>
<evidence type="ECO:0000259" key="6">
    <source>
        <dbReference type="PROSITE" id="PS50109"/>
    </source>
</evidence>
<dbReference type="CDD" id="cd17546">
    <property type="entry name" value="REC_hyHK_CKI1_RcsC-like"/>
    <property type="match status" value="1"/>
</dbReference>
<evidence type="ECO:0008006" key="10">
    <source>
        <dbReference type="Google" id="ProtNLM"/>
    </source>
</evidence>
<evidence type="ECO:0000313" key="9">
    <source>
        <dbReference type="Proteomes" id="UP001168146"/>
    </source>
</evidence>
<organism evidence="8 9">
    <name type="scientific">Friedmanniomyces endolithicus</name>
    <dbReference type="NCBI Taxonomy" id="329885"/>
    <lineage>
        <taxon>Eukaryota</taxon>
        <taxon>Fungi</taxon>
        <taxon>Dikarya</taxon>
        <taxon>Ascomycota</taxon>
        <taxon>Pezizomycotina</taxon>
        <taxon>Dothideomycetes</taxon>
        <taxon>Dothideomycetidae</taxon>
        <taxon>Mycosphaerellales</taxon>
        <taxon>Teratosphaeriaceae</taxon>
        <taxon>Friedmanniomyces</taxon>
    </lineage>
</organism>
<dbReference type="EMBL" id="JASUXU010000010">
    <property type="protein sequence ID" value="KAK0324294.1"/>
    <property type="molecule type" value="Genomic_DNA"/>
</dbReference>
<feature type="region of interest" description="Disordered" evidence="5">
    <location>
        <begin position="259"/>
        <end position="334"/>
    </location>
</feature>
<name>A0AAN6FVX7_9PEZI</name>
<evidence type="ECO:0000256" key="3">
    <source>
        <dbReference type="ARBA" id="ARBA00022777"/>
    </source>
</evidence>
<dbReference type="PROSITE" id="PS50109">
    <property type="entry name" value="HIS_KIN"/>
    <property type="match status" value="1"/>
</dbReference>
<dbReference type="SUPFAM" id="SSF55781">
    <property type="entry name" value="GAF domain-like"/>
    <property type="match status" value="1"/>
</dbReference>
<accession>A0AAN6FVX7</accession>
<dbReference type="GO" id="GO:0000155">
    <property type="term" value="F:phosphorelay sensor kinase activity"/>
    <property type="evidence" value="ECO:0007669"/>
    <property type="project" value="InterPro"/>
</dbReference>
<evidence type="ECO:0000256" key="4">
    <source>
        <dbReference type="PROSITE-ProRule" id="PRU00169"/>
    </source>
</evidence>
<dbReference type="Pfam" id="PF01590">
    <property type="entry name" value="GAF"/>
    <property type="match status" value="1"/>
</dbReference>
<feature type="region of interest" description="Disordered" evidence="5">
    <location>
        <begin position="701"/>
        <end position="733"/>
    </location>
</feature>
<feature type="domain" description="Histidine kinase" evidence="6">
    <location>
        <begin position="581"/>
        <end position="867"/>
    </location>
</feature>
<dbReference type="SUPFAM" id="SSF52172">
    <property type="entry name" value="CheY-like"/>
    <property type="match status" value="1"/>
</dbReference>
<dbReference type="FunFam" id="3.30.450.40:FF:000083">
    <property type="entry name" value="Sensor histidine kinase/response regulator, putative (AFU_orthologue AFUA_4G00660)"/>
    <property type="match status" value="1"/>
</dbReference>
<dbReference type="CDD" id="cd00082">
    <property type="entry name" value="HisKA"/>
    <property type="match status" value="1"/>
</dbReference>
<evidence type="ECO:0000256" key="5">
    <source>
        <dbReference type="SAM" id="MobiDB-lite"/>
    </source>
</evidence>
<feature type="compositionally biased region" description="Polar residues" evidence="5">
    <location>
        <begin position="269"/>
        <end position="278"/>
    </location>
</feature>
<dbReference type="InterPro" id="IPR003018">
    <property type="entry name" value="GAF"/>
</dbReference>
<protein>
    <recommendedName>
        <fullName evidence="10">Histidine kinase</fullName>
    </recommendedName>
</protein>
<keyword evidence="3" id="KW-0418">Kinase</keyword>
<evidence type="ECO:0000259" key="7">
    <source>
        <dbReference type="PROSITE" id="PS50110"/>
    </source>
</evidence>
<comment type="caution">
    <text evidence="8">The sequence shown here is derived from an EMBL/GenBank/DDBJ whole genome shotgun (WGS) entry which is preliminary data.</text>
</comment>
<dbReference type="AlphaFoldDB" id="A0AAN6FVX7"/>
<dbReference type="Gene3D" id="3.40.50.2300">
    <property type="match status" value="1"/>
</dbReference>
<dbReference type="InterPro" id="IPR001789">
    <property type="entry name" value="Sig_transdc_resp-reg_receiver"/>
</dbReference>
<feature type="region of interest" description="Disordered" evidence="5">
    <location>
        <begin position="1023"/>
        <end position="1139"/>
    </location>
</feature>
<dbReference type="InterPro" id="IPR003594">
    <property type="entry name" value="HATPase_dom"/>
</dbReference>
<dbReference type="InterPro" id="IPR003661">
    <property type="entry name" value="HisK_dim/P_dom"/>
</dbReference>
<dbReference type="Pfam" id="PF02518">
    <property type="entry name" value="HATPase_c"/>
    <property type="match status" value="1"/>
</dbReference>
<feature type="modified residue" description="4-aspartylphosphate" evidence="4">
    <location>
        <position position="1206"/>
    </location>
</feature>
<dbReference type="InterPro" id="IPR036097">
    <property type="entry name" value="HisK_dim/P_sf"/>
</dbReference>
<keyword evidence="2" id="KW-0808">Transferase</keyword>
<feature type="domain" description="Response regulatory" evidence="7">
    <location>
        <begin position="1141"/>
        <end position="1275"/>
    </location>
</feature>